<feature type="region of interest" description="Disordered" evidence="2">
    <location>
        <begin position="516"/>
        <end position="546"/>
    </location>
</feature>
<dbReference type="EMBL" id="FNVU01000023">
    <property type="protein sequence ID" value="SEG91068.1"/>
    <property type="molecule type" value="Genomic_DNA"/>
</dbReference>
<feature type="region of interest" description="Disordered" evidence="2">
    <location>
        <begin position="594"/>
        <end position="635"/>
    </location>
</feature>
<dbReference type="NCBIfam" id="TIGR02680">
    <property type="entry name" value="TIGR02680 family protein"/>
    <property type="match status" value="1"/>
</dbReference>
<feature type="region of interest" description="Disordered" evidence="2">
    <location>
        <begin position="1"/>
        <end position="23"/>
    </location>
</feature>
<evidence type="ECO:0000313" key="4">
    <source>
        <dbReference type="EMBL" id="SEG91068.1"/>
    </source>
</evidence>
<feature type="compositionally biased region" description="Low complexity" evidence="2">
    <location>
        <begin position="594"/>
        <end position="608"/>
    </location>
</feature>
<gene>
    <name evidence="3" type="ORF">SAMN05216223_11620</name>
    <name evidence="4" type="ORF">SAMN05216223_12320</name>
</gene>
<evidence type="ECO:0000256" key="2">
    <source>
        <dbReference type="SAM" id="MobiDB-lite"/>
    </source>
</evidence>
<evidence type="ECO:0000313" key="3">
    <source>
        <dbReference type="EMBL" id="SEG85264.1"/>
    </source>
</evidence>
<keyword evidence="5" id="KW-1185">Reference proteome</keyword>
<dbReference type="Proteomes" id="UP000236754">
    <property type="component" value="Unassembled WGS sequence"/>
</dbReference>
<dbReference type="OrthoDB" id="8527901at2"/>
<sequence>MTFALPGPRSGSPATVPTPRAHPQRWRMHRAGIVNVWFYLDQRFDLSGGRLILRGTNGSGKSRALEMMLPFVLDADRRRMDATGSGKVRLEDLMRAGGEEQPNRLGYVWLELIRPGEGHTPAAAPQYLTVGALIRFSRSTSEAKAWYFATPLRVDHELVLVDSARTPLSREGLVEAVGADRVTDKPETHRERIRSEVFGLQGRQGRERYIGLLQLLHTLRAPDVGNRIDEGRLPQILSDALPPLPEASLATAGEELDGLEETRQALERLESAYGHIADFLRVYTRYATGVLASRAKQTLRAAENARTLEGAATRERDAHEHLAQERAETAARVEELDDLKRELEATATGIRQSREYRAVRELSERTTTVQALASAADNALDAAYSARRQEQATVDSCDQATEDVQEQGNAITTLLTRVSAHLNRAALSAALPTHLTITTHRPAALAEPVRTIRTSDPEPVQRPVPLVLSPAAEEAAAAAQQLSSTADTVRAAAAARQQQADARHTDARRLAAALQNVQRAEDRAEEAAATARSTEERAQDKAGERDEAAEDLALQWRSWTTSAVTISLLGTVDWSATAAAPAFHGGERLSEASSEDLAAMDAAASAAATPPRQEHARAMAELDARQRQAAETADALTEEARALHNAEDVPPPAPHWVSSPPPGSVELWRVLEFRPGLSGADRAGLEAALLAAGILTARITPEGDLEAADGNLLLRPSGPAVLHSVRAVLHPSQPCPVPAARVEAVLERIALDSSAHATWISRDGSWGNGPLHGRHRLSTARYIGAVARAAARAARLEQIQAQLQELAQAAEERAQARDRLATVLTDLEAHVLTAPRSTALASLRHQAAQAAVDAADARRQARELHEQAATLRREWAVDDRQHSQTCAALGLPADSAALATVSEAAATAESGCRELQQAAATVTGRIQRYQARLDQAVQETARRHAAEDKAAVACATWSAQAAELAALRETLGSTPQQITDALEQADRALSHATSDHKTASRVLTDLTAKEAAAGITSRHAAEQAAQARQDLASSAAQLRHRTTHPALAHAFSSPAPALTDLPADPSPEQAVVLARTVTAALNDSAHTADVTALLRAQSLLERHTSGSYDVQDTVEDDLHIVELIDATGRRHIAQAAAELKDRRDRGRLALTQRERDAFHRFVLGGMAGELRDRIHEADRLIKAMNQSLETISTSHGIGVRVRWVLAESAQSATARLKELLARDPRVLREEETDELIVLLRSRVDQAHANEPDAGYATHLRTALDYRTWHTVKVIIIGPAPGQERSISRRAKLSQGETRFVSYVTLFAAADAYLSGLPDTDRALRLILLDDAFAKVDQPTIGEFMNLLVRLDLDFVMTGHALWGFFPGVPALDTYEVRRAEGTPAITTHVHWDGHTRHLRTAS</sequence>
<dbReference type="EMBL" id="FNVU01000016">
    <property type="protein sequence ID" value="SEG85264.1"/>
    <property type="molecule type" value="Genomic_DNA"/>
</dbReference>
<evidence type="ECO:0000313" key="5">
    <source>
        <dbReference type="Proteomes" id="UP000236754"/>
    </source>
</evidence>
<feature type="compositionally biased region" description="Basic and acidic residues" evidence="2">
    <location>
        <begin position="612"/>
        <end position="628"/>
    </location>
</feature>
<dbReference type="RefSeq" id="WP_146088369.1">
    <property type="nucleotide sequence ID" value="NZ_FNVU01000016.1"/>
</dbReference>
<feature type="compositionally biased region" description="Basic and acidic residues" evidence="2">
    <location>
        <begin position="533"/>
        <end position="546"/>
    </location>
</feature>
<protein>
    <submittedName>
        <fullName evidence="3">TIGR02680 family protein</fullName>
    </submittedName>
</protein>
<proteinExistence type="predicted"/>
<feature type="coiled-coil region" evidence="1">
    <location>
        <begin position="786"/>
        <end position="874"/>
    </location>
</feature>
<accession>A0A1H6DJ78</accession>
<keyword evidence="1" id="KW-0175">Coiled coil</keyword>
<dbReference type="InterPro" id="IPR027417">
    <property type="entry name" value="P-loop_NTPase"/>
</dbReference>
<feature type="coiled-coil region" evidence="1">
    <location>
        <begin position="912"/>
        <end position="939"/>
    </location>
</feature>
<evidence type="ECO:0000256" key="1">
    <source>
        <dbReference type="SAM" id="Coils"/>
    </source>
</evidence>
<reference evidence="3 5" key="1">
    <citation type="submission" date="2016-10" db="EMBL/GenBank/DDBJ databases">
        <authorList>
            <person name="de Groot N.N."/>
        </authorList>
    </citation>
    <scope>NUCLEOTIDE SEQUENCE [LARGE SCALE GENOMIC DNA]</scope>
    <source>
        <strain evidence="3 5">CGMCC 4.2023</strain>
    </source>
</reference>
<dbReference type="InterPro" id="IPR013496">
    <property type="entry name" value="CHP02680"/>
</dbReference>
<name>A0A1H6DJ78_9ACTN</name>
<dbReference type="Pfam" id="PF13558">
    <property type="entry name" value="SbcC_Walker_B"/>
    <property type="match status" value="1"/>
</dbReference>
<dbReference type="SUPFAM" id="SSF52540">
    <property type="entry name" value="P-loop containing nucleoside triphosphate hydrolases"/>
    <property type="match status" value="1"/>
</dbReference>
<organism evidence="3 5">
    <name type="scientific">Actinacidiphila yanglinensis</name>
    <dbReference type="NCBI Taxonomy" id="310779"/>
    <lineage>
        <taxon>Bacteria</taxon>
        <taxon>Bacillati</taxon>
        <taxon>Actinomycetota</taxon>
        <taxon>Actinomycetes</taxon>
        <taxon>Kitasatosporales</taxon>
        <taxon>Streptomycetaceae</taxon>
        <taxon>Actinacidiphila</taxon>
    </lineage>
</organism>